<dbReference type="EMBL" id="BT085907">
    <property type="protein sequence ID" value="ACR36260.1"/>
    <property type="molecule type" value="mRNA"/>
</dbReference>
<proteinExistence type="evidence at transcript level"/>
<organism evidence="2">
    <name type="scientific">Zea mays</name>
    <name type="common">Maize</name>
    <dbReference type="NCBI Taxonomy" id="4577"/>
    <lineage>
        <taxon>Eukaryota</taxon>
        <taxon>Viridiplantae</taxon>
        <taxon>Streptophyta</taxon>
        <taxon>Embryophyta</taxon>
        <taxon>Tracheophyta</taxon>
        <taxon>Spermatophyta</taxon>
        <taxon>Magnoliopsida</taxon>
        <taxon>Liliopsida</taxon>
        <taxon>Poales</taxon>
        <taxon>Poaceae</taxon>
        <taxon>PACMAD clade</taxon>
        <taxon>Panicoideae</taxon>
        <taxon>Andropogonodae</taxon>
        <taxon>Andropogoneae</taxon>
        <taxon>Tripsacinae</taxon>
        <taxon>Zea</taxon>
    </lineage>
</organism>
<reference evidence="2" key="1">
    <citation type="journal article" date="2009" name="PLoS Genet.">
        <title>Sequencing, mapping, and analysis of 27,455 maize full-length cDNAs.</title>
        <authorList>
            <person name="Soderlund C."/>
            <person name="Descour A."/>
            <person name="Kudrna D."/>
            <person name="Bomhoff M."/>
            <person name="Boyd L."/>
            <person name="Currie J."/>
            <person name="Angelova A."/>
            <person name="Collura K."/>
            <person name="Wissotski M."/>
            <person name="Ashley E."/>
            <person name="Morrow D."/>
            <person name="Fernandes J."/>
            <person name="Walbot V."/>
            <person name="Yu Y."/>
        </authorList>
    </citation>
    <scope>NUCLEOTIDE SEQUENCE</scope>
    <source>
        <strain evidence="2">B73</strain>
    </source>
</reference>
<protein>
    <submittedName>
        <fullName evidence="2">Uncharacterized protein</fullName>
    </submittedName>
</protein>
<evidence type="ECO:0000313" key="2">
    <source>
        <dbReference type="EMBL" id="ACR36260.1"/>
    </source>
</evidence>
<evidence type="ECO:0000256" key="1">
    <source>
        <dbReference type="SAM" id="MobiDB-lite"/>
    </source>
</evidence>
<feature type="compositionally biased region" description="Low complexity" evidence="1">
    <location>
        <begin position="10"/>
        <end position="20"/>
    </location>
</feature>
<name>C4J510_MAIZE</name>
<accession>C4J510</accession>
<sequence>MARRKRARSSDSSASGMAGSVLGGSRRGARRKTTGMEMSSSRESRNGEAYGDVISGQRLLPRLRALGSGFAEYAQAAANAAEDLGCVVW</sequence>
<dbReference type="AlphaFoldDB" id="C4J510"/>
<reference evidence="2" key="2">
    <citation type="submission" date="2012-06" db="EMBL/GenBank/DDBJ databases">
        <authorList>
            <person name="Yu Y."/>
            <person name="Currie J."/>
            <person name="Lomeli R."/>
            <person name="Angelova A."/>
            <person name="Collura K."/>
            <person name="Wissotski M."/>
            <person name="Campos D."/>
            <person name="Kudrna D."/>
            <person name="Golser W."/>
            <person name="Ashely E."/>
            <person name="Descour A."/>
            <person name="Fernandes J."/>
            <person name="Soderlund C."/>
            <person name="Walbot V."/>
        </authorList>
    </citation>
    <scope>NUCLEOTIDE SEQUENCE</scope>
    <source>
        <strain evidence="2">B73</strain>
    </source>
</reference>
<feature type="region of interest" description="Disordered" evidence="1">
    <location>
        <begin position="1"/>
        <end position="50"/>
    </location>
</feature>